<reference evidence="1 2" key="1">
    <citation type="submission" date="2020-02" db="EMBL/GenBank/DDBJ databases">
        <title>Thermophilic hydrogen producing bacteria, Caloranaerobacter azorensis.</title>
        <authorList>
            <person name="Baek K."/>
        </authorList>
    </citation>
    <scope>NUCLEOTIDE SEQUENCE [LARGE SCALE GENOMIC DNA]</scope>
    <source>
        <strain evidence="1 2">T3-1</strain>
    </source>
</reference>
<protein>
    <submittedName>
        <fullName evidence="1">Phage major capsid protein</fullName>
    </submittedName>
</protein>
<organism evidence="1 2">
    <name type="scientific">Caloranaerobacter azorensis</name>
    <dbReference type="NCBI Taxonomy" id="116090"/>
    <lineage>
        <taxon>Bacteria</taxon>
        <taxon>Bacillati</taxon>
        <taxon>Bacillota</taxon>
        <taxon>Tissierellia</taxon>
        <taxon>Tissierellales</taxon>
        <taxon>Thermohalobacteraceae</taxon>
        <taxon>Caloranaerobacter</taxon>
    </lineage>
</organism>
<dbReference type="KEGG" id="cazo:G3A45_01480"/>
<sequence>MKNNQQILKSDIVGAIKKNLNITFPANDAYQFLVDTINYASTLKMLQPMYKTVPAGKIDILTVGRRRLREADDESNVIPTGVGSISKRQIDYAVKKVFWDEWLKNDDVYYNAIRQTTSHMQQPGITNTADLETLVFQMLQKQLAMDLQDLAFNGDTETLNTDPDYDFLKILDGFVKKMKQSPHKTDLGTNEPTLLDFLNHVQLLPEKYKNNYQDSIKWFITRKTHDKIMALVQARATGYGDAVLVDGRITRLAGYDVEVVAGMQSGFAALTPKENLVPIFTQDIKYKRVGDDVLCAKKDSTYHIFHAYLDCIIREIDAVAWMSGEKL</sequence>
<dbReference type="AlphaFoldDB" id="A0A6P1YAJ8"/>
<gene>
    <name evidence="1" type="ORF">G3A45_01480</name>
</gene>
<accession>A0A6P1YAJ8</accession>
<dbReference type="EMBL" id="CP048617">
    <property type="protein sequence ID" value="QIB26094.1"/>
    <property type="molecule type" value="Genomic_DNA"/>
</dbReference>
<name>A0A6P1YAJ8_9FIRM</name>
<dbReference type="RefSeq" id="WP_163234274.1">
    <property type="nucleotide sequence ID" value="NZ_CP048617.1"/>
</dbReference>
<proteinExistence type="predicted"/>
<dbReference type="Proteomes" id="UP000464452">
    <property type="component" value="Chromosome"/>
</dbReference>
<evidence type="ECO:0000313" key="2">
    <source>
        <dbReference type="Proteomes" id="UP000464452"/>
    </source>
</evidence>
<evidence type="ECO:0000313" key="1">
    <source>
        <dbReference type="EMBL" id="QIB26094.1"/>
    </source>
</evidence>